<organism evidence="2 3">
    <name type="scientific">Parvicella tangerina</name>
    <dbReference type="NCBI Taxonomy" id="2829795"/>
    <lineage>
        <taxon>Bacteria</taxon>
        <taxon>Pseudomonadati</taxon>
        <taxon>Bacteroidota</taxon>
        <taxon>Flavobacteriia</taxon>
        <taxon>Flavobacteriales</taxon>
        <taxon>Parvicellaceae</taxon>
        <taxon>Parvicella</taxon>
    </lineage>
</organism>
<feature type="region of interest" description="Disordered" evidence="1">
    <location>
        <begin position="104"/>
        <end position="123"/>
    </location>
</feature>
<gene>
    <name evidence="2" type="ORF">CRYO30217_03264</name>
</gene>
<dbReference type="Proteomes" id="UP000683507">
    <property type="component" value="Chromosome"/>
</dbReference>
<dbReference type="KEGG" id="ptan:CRYO30217_03264"/>
<reference evidence="2" key="1">
    <citation type="submission" date="2021-04" db="EMBL/GenBank/DDBJ databases">
        <authorList>
            <person name="Rodrigo-Torres L."/>
            <person name="Arahal R. D."/>
            <person name="Lucena T."/>
        </authorList>
    </citation>
    <scope>NUCLEOTIDE SEQUENCE</scope>
    <source>
        <strain evidence="2">AS29M-1</strain>
    </source>
</reference>
<name>A0A916NEI1_9FLAO</name>
<proteinExistence type="predicted"/>
<evidence type="ECO:0000313" key="3">
    <source>
        <dbReference type="Proteomes" id="UP000683507"/>
    </source>
</evidence>
<dbReference type="AlphaFoldDB" id="A0A916NEI1"/>
<evidence type="ECO:0000256" key="1">
    <source>
        <dbReference type="SAM" id="MobiDB-lite"/>
    </source>
</evidence>
<accession>A0A916NEI1</accession>
<sequence>MNEALDISINGQQDFSIEHIMRKLGYNDIRSVLKWCKKNGVIVFAQGKKRLVNATQFLVSFYKPLINQLKEQYPDKWGELFRSFIKQDFEKAMETLNPKKFVRSTQRYKPKSEGGKSFLSNSD</sequence>
<dbReference type="RefSeq" id="WP_258543449.1">
    <property type="nucleotide sequence ID" value="NZ_OU015584.1"/>
</dbReference>
<dbReference type="EMBL" id="OU015584">
    <property type="protein sequence ID" value="CAG5086748.1"/>
    <property type="molecule type" value="Genomic_DNA"/>
</dbReference>
<protein>
    <submittedName>
        <fullName evidence="2">Uncharacterized protein</fullName>
    </submittedName>
</protein>
<keyword evidence="3" id="KW-1185">Reference proteome</keyword>
<evidence type="ECO:0000313" key="2">
    <source>
        <dbReference type="EMBL" id="CAG5086748.1"/>
    </source>
</evidence>